<dbReference type="GO" id="GO:0034080">
    <property type="term" value="P:CENP-A containing chromatin assembly"/>
    <property type="evidence" value="ECO:0007669"/>
    <property type="project" value="InterPro"/>
</dbReference>
<keyword evidence="3" id="KW-1185">Reference proteome</keyword>
<feature type="region of interest" description="Disordered" evidence="1">
    <location>
        <begin position="1"/>
        <end position="71"/>
    </location>
</feature>
<dbReference type="PANTHER" id="PTHR15581:SF0">
    <property type="entry name" value="CENTROMERE PROTEIN R"/>
    <property type="match status" value="1"/>
</dbReference>
<feature type="non-terminal residue" evidence="2">
    <location>
        <position position="165"/>
    </location>
</feature>
<reference evidence="2 3" key="1">
    <citation type="submission" date="2014-04" db="EMBL/GenBank/DDBJ databases">
        <title>Genome evolution of avian class.</title>
        <authorList>
            <person name="Zhang G."/>
            <person name="Li C."/>
        </authorList>
    </citation>
    <scope>NUCLEOTIDE SEQUENCE [LARGE SCALE GENOMIC DNA]</scope>
    <source>
        <strain evidence="2">BGI_N334</strain>
    </source>
</reference>
<protein>
    <submittedName>
        <fullName evidence="2">Centromere protein R</fullName>
    </submittedName>
</protein>
<dbReference type="AlphaFoldDB" id="A0A091TZF7"/>
<organism evidence="2 3">
    <name type="scientific">Pelecanus crispus</name>
    <name type="common">Dalmatian pelican</name>
    <dbReference type="NCBI Taxonomy" id="36300"/>
    <lineage>
        <taxon>Eukaryota</taxon>
        <taxon>Metazoa</taxon>
        <taxon>Chordata</taxon>
        <taxon>Craniata</taxon>
        <taxon>Vertebrata</taxon>
        <taxon>Euteleostomi</taxon>
        <taxon>Archelosauria</taxon>
        <taxon>Archosauria</taxon>
        <taxon>Dinosauria</taxon>
        <taxon>Saurischia</taxon>
        <taxon>Theropoda</taxon>
        <taxon>Coelurosauria</taxon>
        <taxon>Aves</taxon>
        <taxon>Neognathae</taxon>
        <taxon>Neoaves</taxon>
        <taxon>Aequornithes</taxon>
        <taxon>Pelecaniformes</taxon>
        <taxon>Pelecanidae</taxon>
        <taxon>Pelecanus</taxon>
    </lineage>
</organism>
<feature type="compositionally biased region" description="Polar residues" evidence="1">
    <location>
        <begin position="18"/>
        <end position="69"/>
    </location>
</feature>
<dbReference type="GO" id="GO:0005654">
    <property type="term" value="C:nucleoplasm"/>
    <property type="evidence" value="ECO:0007669"/>
    <property type="project" value="TreeGrafter"/>
</dbReference>
<dbReference type="GO" id="GO:0006355">
    <property type="term" value="P:regulation of DNA-templated transcription"/>
    <property type="evidence" value="ECO:0007669"/>
    <property type="project" value="InterPro"/>
</dbReference>
<evidence type="ECO:0000313" key="2">
    <source>
        <dbReference type="EMBL" id="KFQ63891.1"/>
    </source>
</evidence>
<dbReference type="Pfam" id="PF06729">
    <property type="entry name" value="CENP-R"/>
    <property type="match status" value="1"/>
</dbReference>
<gene>
    <name evidence="2" type="ORF">N334_07420</name>
</gene>
<dbReference type="PANTHER" id="PTHR15581">
    <property type="entry name" value="CENTROMERE PROTEIN R"/>
    <property type="match status" value="1"/>
</dbReference>
<accession>A0A091TZF7</accession>
<sequence>PSDATPLKTKKKNLDFYSPTTGTRQMSPFSSPMSGDAQNLRNRPSNGDGTEQNASKSRLSRRGQPQTEENAFMELQSKVKSSLVRIMKIRANLTSLQALEGSRELENIIGVSDSSCILSAEVQKTQLLMSQAEELQLFKRNHRELPAREYVQTASSSAFLKSLLD</sequence>
<feature type="non-terminal residue" evidence="2">
    <location>
        <position position="1"/>
    </location>
</feature>
<evidence type="ECO:0000256" key="1">
    <source>
        <dbReference type="SAM" id="MobiDB-lite"/>
    </source>
</evidence>
<name>A0A091TZF7_PELCR</name>
<evidence type="ECO:0000313" key="3">
    <source>
        <dbReference type="Proteomes" id="UP000054150"/>
    </source>
</evidence>
<dbReference type="EMBL" id="KK492341">
    <property type="protein sequence ID" value="KFQ63891.1"/>
    <property type="molecule type" value="Genomic_DNA"/>
</dbReference>
<dbReference type="Proteomes" id="UP000054150">
    <property type="component" value="Unassembled WGS sequence"/>
</dbReference>
<proteinExistence type="predicted"/>
<dbReference type="InterPro" id="IPR009601">
    <property type="entry name" value="CENP-R"/>
</dbReference>